<accession>A0AAV6LIR3</accession>
<proteinExistence type="predicted"/>
<dbReference type="AlphaFoldDB" id="A0AAV6LIR3"/>
<dbReference type="EMBL" id="JACTNZ010000001">
    <property type="protein sequence ID" value="KAG5565015.1"/>
    <property type="molecule type" value="Genomic_DNA"/>
</dbReference>
<protein>
    <recommendedName>
        <fullName evidence="3">RNase H type-1 domain-containing protein</fullName>
    </recommendedName>
</protein>
<name>A0AAV6LIR3_9ERIC</name>
<comment type="caution">
    <text evidence="1">The sequence shown here is derived from an EMBL/GenBank/DDBJ whole genome shotgun (WGS) entry which is preliminary data.</text>
</comment>
<evidence type="ECO:0008006" key="3">
    <source>
        <dbReference type="Google" id="ProtNLM"/>
    </source>
</evidence>
<keyword evidence="2" id="KW-1185">Reference proteome</keyword>
<evidence type="ECO:0000313" key="1">
    <source>
        <dbReference type="EMBL" id="KAG5565015.1"/>
    </source>
</evidence>
<dbReference type="Proteomes" id="UP000823749">
    <property type="component" value="Chromosome 1"/>
</dbReference>
<reference evidence="1" key="1">
    <citation type="submission" date="2020-08" db="EMBL/GenBank/DDBJ databases">
        <title>Plant Genome Project.</title>
        <authorList>
            <person name="Zhang R.-G."/>
        </authorList>
    </citation>
    <scope>NUCLEOTIDE SEQUENCE</scope>
    <source>
        <strain evidence="1">WSP0</strain>
        <tissue evidence="1">Leaf</tissue>
    </source>
</reference>
<sequence>MLVGRIFSRRARLTSCPILWQAGTGVGVAVWVQDGSCAEPEGQFLQGMASPATLVEIKAGLLLMEWAYKEKMQGICIKTDCSVFVQGALAKS</sequence>
<evidence type="ECO:0000313" key="2">
    <source>
        <dbReference type="Proteomes" id="UP000823749"/>
    </source>
</evidence>
<organism evidence="1 2">
    <name type="scientific">Rhododendron griersonianum</name>
    <dbReference type="NCBI Taxonomy" id="479676"/>
    <lineage>
        <taxon>Eukaryota</taxon>
        <taxon>Viridiplantae</taxon>
        <taxon>Streptophyta</taxon>
        <taxon>Embryophyta</taxon>
        <taxon>Tracheophyta</taxon>
        <taxon>Spermatophyta</taxon>
        <taxon>Magnoliopsida</taxon>
        <taxon>eudicotyledons</taxon>
        <taxon>Gunneridae</taxon>
        <taxon>Pentapetalae</taxon>
        <taxon>asterids</taxon>
        <taxon>Ericales</taxon>
        <taxon>Ericaceae</taxon>
        <taxon>Ericoideae</taxon>
        <taxon>Rhodoreae</taxon>
        <taxon>Rhododendron</taxon>
    </lineage>
</organism>
<gene>
    <name evidence="1" type="ORF">RHGRI_001030</name>
</gene>